<feature type="region of interest" description="Disordered" evidence="1">
    <location>
        <begin position="1"/>
        <end position="44"/>
    </location>
</feature>
<evidence type="ECO:0000313" key="2">
    <source>
        <dbReference type="EMBL" id="CZT21747.1"/>
    </source>
</evidence>
<keyword evidence="3" id="KW-1185">Reference proteome</keyword>
<proteinExistence type="predicted"/>
<organism evidence="2 3">
    <name type="scientific">Ramularia collo-cygni</name>
    <dbReference type="NCBI Taxonomy" id="112498"/>
    <lineage>
        <taxon>Eukaryota</taxon>
        <taxon>Fungi</taxon>
        <taxon>Dikarya</taxon>
        <taxon>Ascomycota</taxon>
        <taxon>Pezizomycotina</taxon>
        <taxon>Dothideomycetes</taxon>
        <taxon>Dothideomycetidae</taxon>
        <taxon>Mycosphaerellales</taxon>
        <taxon>Mycosphaerellaceae</taxon>
        <taxon>Ramularia</taxon>
    </lineage>
</organism>
<dbReference type="GeneID" id="35602727"/>
<name>A0A2D3VAD3_9PEZI</name>
<dbReference type="STRING" id="112498.A0A2D3VAD3"/>
<protein>
    <submittedName>
        <fullName evidence="2">Uncharacterized protein</fullName>
    </submittedName>
</protein>
<sequence length="119" mass="12457">MSFRGGPPRGGRGGGGGGRGGSGGGPPAQGGIYLAGEPIPPPDAKITAAEDELVKQTRDQMFENFPGRRGYGTKGKPIILRTNYLVMTTAYEEKTPSHEARLPEPSVSTVRGTCGNPRF</sequence>
<dbReference type="OrthoDB" id="10252740at2759"/>
<dbReference type="EMBL" id="FJUY01000012">
    <property type="protein sequence ID" value="CZT21747.1"/>
    <property type="molecule type" value="Genomic_DNA"/>
</dbReference>
<reference evidence="2 3" key="1">
    <citation type="submission" date="2016-03" db="EMBL/GenBank/DDBJ databases">
        <authorList>
            <person name="Ploux O."/>
        </authorList>
    </citation>
    <scope>NUCLEOTIDE SEQUENCE [LARGE SCALE GENOMIC DNA]</scope>
    <source>
        <strain evidence="2 3">URUG2</strain>
    </source>
</reference>
<evidence type="ECO:0000256" key="1">
    <source>
        <dbReference type="SAM" id="MobiDB-lite"/>
    </source>
</evidence>
<dbReference type="Proteomes" id="UP000225277">
    <property type="component" value="Unassembled WGS sequence"/>
</dbReference>
<gene>
    <name evidence="2" type="ORF">RCC_07612</name>
</gene>
<evidence type="ECO:0000313" key="3">
    <source>
        <dbReference type="Proteomes" id="UP000225277"/>
    </source>
</evidence>
<feature type="compositionally biased region" description="Gly residues" evidence="1">
    <location>
        <begin position="7"/>
        <end position="28"/>
    </location>
</feature>
<dbReference type="RefSeq" id="XP_023628636.1">
    <property type="nucleotide sequence ID" value="XM_023772868.1"/>
</dbReference>
<dbReference type="AlphaFoldDB" id="A0A2D3VAD3"/>
<feature type="region of interest" description="Disordered" evidence="1">
    <location>
        <begin position="94"/>
        <end position="119"/>
    </location>
</feature>
<accession>A0A2D3VAD3</accession>